<name>M3HWD5_LEPIT</name>
<evidence type="ECO:0000313" key="2">
    <source>
        <dbReference type="Proteomes" id="UP000011778"/>
    </source>
</evidence>
<evidence type="ECO:0000313" key="1">
    <source>
        <dbReference type="EMBL" id="EMG22176.1"/>
    </source>
</evidence>
<dbReference type="Proteomes" id="UP000011778">
    <property type="component" value="Unassembled WGS sequence"/>
</dbReference>
<sequence length="47" mass="5514">MAGVLEKKTHLVKEEEKADLTLRPMTYLSFLFPEPHISLWKKYGLHS</sequence>
<dbReference type="AlphaFoldDB" id="M3HWD5"/>
<proteinExistence type="predicted"/>
<reference evidence="1 2" key="1">
    <citation type="submission" date="2013-02" db="EMBL/GenBank/DDBJ databases">
        <authorList>
            <person name="Harkins D.M."/>
            <person name="Durkin A.S."/>
            <person name="Brinkac L.M."/>
            <person name="Haft D.H."/>
            <person name="Selengut J.D."/>
            <person name="Sanka R."/>
            <person name="DePew J."/>
            <person name="Purushe J."/>
            <person name="Tulsiani S.M."/>
            <person name="Graham G.C."/>
            <person name="Burns M.-A."/>
            <person name="Dohnt M.F."/>
            <person name="Smythe L.D."/>
            <person name="McKay D.B."/>
            <person name="Craig S.B."/>
            <person name="Vinetz J.M."/>
            <person name="Sutton G.G."/>
            <person name="Nierman W.C."/>
            <person name="Fouts D.E."/>
        </authorList>
    </citation>
    <scope>NUCLEOTIDE SEQUENCE [LARGE SCALE GENOMIC DNA]</scope>
    <source>
        <strain evidence="1 2">LT2050</strain>
    </source>
</reference>
<accession>M3HWD5</accession>
<comment type="caution">
    <text evidence="1">The sequence shown here is derived from an EMBL/GenBank/DDBJ whole genome shotgun (WGS) entry which is preliminary data.</text>
</comment>
<organism evidence="1 2">
    <name type="scientific">Leptospira interrogans serovar Copenhageni str. LT2050</name>
    <dbReference type="NCBI Taxonomy" id="1001598"/>
    <lineage>
        <taxon>Bacteria</taxon>
        <taxon>Pseudomonadati</taxon>
        <taxon>Spirochaetota</taxon>
        <taxon>Spirochaetia</taxon>
        <taxon>Leptospirales</taxon>
        <taxon>Leptospiraceae</taxon>
        <taxon>Leptospira</taxon>
    </lineage>
</organism>
<dbReference type="EMBL" id="AFMD02000238">
    <property type="protein sequence ID" value="EMG22176.1"/>
    <property type="molecule type" value="Genomic_DNA"/>
</dbReference>
<protein>
    <submittedName>
        <fullName evidence="1">Uncharacterized protein</fullName>
    </submittedName>
</protein>
<gene>
    <name evidence="1" type="ORF">LEP1GSC150_1520</name>
</gene>